<dbReference type="NCBIfam" id="TIGR01175">
    <property type="entry name" value="pilM"/>
    <property type="match status" value="1"/>
</dbReference>
<accession>A0A0F4NI80</accession>
<organism evidence="1 2">
    <name type="scientific">Vibrio galatheae</name>
    <dbReference type="NCBI Taxonomy" id="579748"/>
    <lineage>
        <taxon>Bacteria</taxon>
        <taxon>Pseudomonadati</taxon>
        <taxon>Pseudomonadota</taxon>
        <taxon>Gammaproteobacteria</taxon>
        <taxon>Vibrionales</taxon>
        <taxon>Vibrionaceae</taxon>
        <taxon>Vibrio</taxon>
    </lineage>
</organism>
<dbReference type="SUPFAM" id="SSF53067">
    <property type="entry name" value="Actin-like ATPase domain"/>
    <property type="match status" value="1"/>
</dbReference>
<dbReference type="PANTHER" id="PTHR32432:SF3">
    <property type="entry name" value="ETHANOLAMINE UTILIZATION PROTEIN EUTJ"/>
    <property type="match status" value="1"/>
</dbReference>
<dbReference type="PANTHER" id="PTHR32432">
    <property type="entry name" value="CELL DIVISION PROTEIN FTSA-RELATED"/>
    <property type="match status" value="1"/>
</dbReference>
<dbReference type="PATRIC" id="fig|579748.3.peg.2598"/>
<dbReference type="InterPro" id="IPR043129">
    <property type="entry name" value="ATPase_NBD"/>
</dbReference>
<evidence type="ECO:0000313" key="2">
    <source>
        <dbReference type="Proteomes" id="UP000033673"/>
    </source>
</evidence>
<sequence length="328" mass="36406">MGKSLVTGIEIGHHSIKAVVLKPNKRTLALVDHQELPLEAGIFSDNHMSNYQKIVKKLKELRKCLPRFSRKVALSIPDNSVISKVLQIDSKLDSQEVEYAISHAFSRQSPFPIEELNLDYVELGLDNAGETRDFQVYATKKATVAEQVAMFKCAGLEPIVVDMRSHGLVNLWQRSASVLGTSKWLMIDIEMDQFSLCMDFPDKASFCKQIILTNDTSESKTHDDPFRSPFANPSVIGKIQRCVQQVASVHDVTIQGIWLVGNIACISCWQEELCRSLPLECQVLNPLALFSESAAVHCVAQNAEGSQYASAAGMALRGIDWLNHSYAA</sequence>
<keyword evidence="2" id="KW-1185">Reference proteome</keyword>
<dbReference type="InterPro" id="IPR050696">
    <property type="entry name" value="FtsA/MreB"/>
</dbReference>
<evidence type="ECO:0000313" key="1">
    <source>
        <dbReference type="EMBL" id="KJY82644.1"/>
    </source>
</evidence>
<protein>
    <submittedName>
        <fullName evidence="1">Pilus assembly protein PilM</fullName>
    </submittedName>
</protein>
<proteinExistence type="predicted"/>
<dbReference type="Proteomes" id="UP000033673">
    <property type="component" value="Unassembled WGS sequence"/>
</dbReference>
<dbReference type="STRING" id="579748.TW81_12575"/>
<reference evidence="1 2" key="1">
    <citation type="journal article" date="2015" name="BMC Genomics">
        <title>Genome mining reveals unlocked bioactive potential of marine Gram-negative bacteria.</title>
        <authorList>
            <person name="Machado H."/>
            <person name="Sonnenschein E.C."/>
            <person name="Melchiorsen J."/>
            <person name="Gram L."/>
        </authorList>
    </citation>
    <scope>NUCLEOTIDE SEQUENCE [LARGE SCALE GENOMIC DNA]</scope>
    <source>
        <strain evidence="1 2">S2757</strain>
    </source>
</reference>
<dbReference type="Gene3D" id="3.30.420.40">
    <property type="match status" value="1"/>
</dbReference>
<dbReference type="InterPro" id="IPR005883">
    <property type="entry name" value="PilM"/>
</dbReference>
<dbReference type="AlphaFoldDB" id="A0A0F4NI80"/>
<dbReference type="RefSeq" id="WP_045956083.1">
    <property type="nucleotide sequence ID" value="NZ_JXXV01000019.1"/>
</dbReference>
<comment type="caution">
    <text evidence="1">The sequence shown here is derived from an EMBL/GenBank/DDBJ whole genome shotgun (WGS) entry which is preliminary data.</text>
</comment>
<name>A0A0F4NI80_9VIBR</name>
<dbReference type="Pfam" id="PF11104">
    <property type="entry name" value="PilM_2"/>
    <property type="match status" value="1"/>
</dbReference>
<dbReference type="PIRSF" id="PIRSF019169">
    <property type="entry name" value="PilM"/>
    <property type="match status" value="1"/>
</dbReference>
<dbReference type="OrthoDB" id="9773403at2"/>
<gene>
    <name evidence="1" type="ORF">TW81_12575</name>
</gene>
<dbReference type="EMBL" id="JXXV01000019">
    <property type="protein sequence ID" value="KJY82644.1"/>
    <property type="molecule type" value="Genomic_DNA"/>
</dbReference>